<dbReference type="Proteomes" id="UP000276776">
    <property type="component" value="Unassembled WGS sequence"/>
</dbReference>
<reference evidence="3" key="1">
    <citation type="submission" date="2017-02" db="UniProtKB">
        <authorList>
            <consortium name="WormBaseParasite"/>
        </authorList>
    </citation>
    <scope>IDENTIFICATION</scope>
</reference>
<evidence type="ECO:0000313" key="1">
    <source>
        <dbReference type="EMBL" id="VDN01389.1"/>
    </source>
</evidence>
<dbReference type="AlphaFoldDB" id="A0A0N5CVH7"/>
<proteinExistence type="predicted"/>
<accession>A0A0N5CVH7</accession>
<evidence type="ECO:0000313" key="3">
    <source>
        <dbReference type="WBParaSite" id="TCLT_0000431001-mRNA-1"/>
    </source>
</evidence>
<dbReference type="WBParaSite" id="TCLT_0000431001-mRNA-1">
    <property type="protein sequence ID" value="TCLT_0000431001-mRNA-1"/>
    <property type="gene ID" value="TCLT_0000431001"/>
</dbReference>
<reference evidence="1 2" key="2">
    <citation type="submission" date="2018-11" db="EMBL/GenBank/DDBJ databases">
        <authorList>
            <consortium name="Pathogen Informatics"/>
        </authorList>
    </citation>
    <scope>NUCLEOTIDE SEQUENCE [LARGE SCALE GENOMIC DNA]</scope>
</reference>
<organism evidence="3">
    <name type="scientific">Thelazia callipaeda</name>
    <name type="common">Oriental eyeworm</name>
    <name type="synonym">Parasitic nematode</name>
    <dbReference type="NCBI Taxonomy" id="103827"/>
    <lineage>
        <taxon>Eukaryota</taxon>
        <taxon>Metazoa</taxon>
        <taxon>Ecdysozoa</taxon>
        <taxon>Nematoda</taxon>
        <taxon>Chromadorea</taxon>
        <taxon>Rhabditida</taxon>
        <taxon>Spirurina</taxon>
        <taxon>Spiruromorpha</taxon>
        <taxon>Thelazioidea</taxon>
        <taxon>Thelaziidae</taxon>
        <taxon>Thelazia</taxon>
    </lineage>
</organism>
<sequence length="179" mass="20513">MNDTHGTNKAEEKIVAKQVQNQKEECCVVVQSGYQKYEKKIEGERRKTASGIIVENNEKADEVLQDSWPGEVRKPVLDRFGKMSRVGCVVPCVTSSSLVSLRTEDVYLDVKEKYRVLIYQKAQGREIDQTKWTRKIISEKVDPLILEAAVPSSTTMLRRDDKAWKEAIDVESKHKKEDK</sequence>
<name>A0A0N5CVH7_THECL</name>
<evidence type="ECO:0000313" key="2">
    <source>
        <dbReference type="Proteomes" id="UP000276776"/>
    </source>
</evidence>
<keyword evidence="2" id="KW-1185">Reference proteome</keyword>
<protein>
    <submittedName>
        <fullName evidence="3">Tudor domain-containing protein</fullName>
    </submittedName>
</protein>
<gene>
    <name evidence="1" type="ORF">TCLT_LOCUS4299</name>
</gene>
<dbReference type="EMBL" id="UYYF01004283">
    <property type="protein sequence ID" value="VDN01389.1"/>
    <property type="molecule type" value="Genomic_DNA"/>
</dbReference>